<keyword evidence="1" id="KW-0472">Membrane</keyword>
<keyword evidence="3" id="KW-1185">Reference proteome</keyword>
<proteinExistence type="predicted"/>
<organism evidence="2 3">
    <name type="scientific">Labedaea rhizosphaerae</name>
    <dbReference type="NCBI Taxonomy" id="598644"/>
    <lineage>
        <taxon>Bacteria</taxon>
        <taxon>Bacillati</taxon>
        <taxon>Actinomycetota</taxon>
        <taxon>Actinomycetes</taxon>
        <taxon>Pseudonocardiales</taxon>
        <taxon>Pseudonocardiaceae</taxon>
        <taxon>Labedaea</taxon>
    </lineage>
</organism>
<sequence>MGTTTEVRPERKPWRLSTNGRRVVLVSHIASAGAWLGIDVAMAVLIGAAKFTDDLQVRASSLRVLEMVTVWPLLVCGLLCLGSGVLLGLGSKWGLVKHWWVLTKLVLNLLLTTLVVVSLQFEVAEQARRASLILDGQLVPLDLSNLIYPPVVSPAALLFATILSVVKPWGRVRKTR</sequence>
<dbReference type="AlphaFoldDB" id="A0A4R6SIX5"/>
<evidence type="ECO:0008006" key="4">
    <source>
        <dbReference type="Google" id="ProtNLM"/>
    </source>
</evidence>
<feature type="transmembrane region" description="Helical" evidence="1">
    <location>
        <begin position="146"/>
        <end position="166"/>
    </location>
</feature>
<dbReference type="OrthoDB" id="8082651at2"/>
<gene>
    <name evidence="2" type="ORF">EV186_1021429</name>
</gene>
<keyword evidence="1" id="KW-0812">Transmembrane</keyword>
<comment type="caution">
    <text evidence="2">The sequence shown here is derived from an EMBL/GenBank/DDBJ whole genome shotgun (WGS) entry which is preliminary data.</text>
</comment>
<dbReference type="EMBL" id="SNXZ01000002">
    <property type="protein sequence ID" value="TDQ01560.1"/>
    <property type="molecule type" value="Genomic_DNA"/>
</dbReference>
<reference evidence="2 3" key="1">
    <citation type="submission" date="2019-03" db="EMBL/GenBank/DDBJ databases">
        <title>Genomic Encyclopedia of Type Strains, Phase IV (KMG-IV): sequencing the most valuable type-strain genomes for metagenomic binning, comparative biology and taxonomic classification.</title>
        <authorList>
            <person name="Goeker M."/>
        </authorList>
    </citation>
    <scope>NUCLEOTIDE SEQUENCE [LARGE SCALE GENOMIC DNA]</scope>
    <source>
        <strain evidence="2 3">DSM 45361</strain>
    </source>
</reference>
<feature type="transmembrane region" description="Helical" evidence="1">
    <location>
        <begin position="23"/>
        <end position="49"/>
    </location>
</feature>
<feature type="transmembrane region" description="Helical" evidence="1">
    <location>
        <begin position="101"/>
        <end position="121"/>
    </location>
</feature>
<dbReference type="Pfam" id="PF10027">
    <property type="entry name" value="DUF2269"/>
    <property type="match status" value="1"/>
</dbReference>
<keyword evidence="1" id="KW-1133">Transmembrane helix</keyword>
<evidence type="ECO:0000313" key="2">
    <source>
        <dbReference type="EMBL" id="TDQ01560.1"/>
    </source>
</evidence>
<dbReference type="InterPro" id="IPR018729">
    <property type="entry name" value="DUF2269_transmembrane"/>
</dbReference>
<dbReference type="RefSeq" id="WP_133850123.1">
    <property type="nucleotide sequence ID" value="NZ_SNXZ01000002.1"/>
</dbReference>
<evidence type="ECO:0000256" key="1">
    <source>
        <dbReference type="SAM" id="Phobius"/>
    </source>
</evidence>
<accession>A0A4R6SIX5</accession>
<protein>
    <recommendedName>
        <fullName evidence="4">DUF2269 domain-containing protein</fullName>
    </recommendedName>
</protein>
<evidence type="ECO:0000313" key="3">
    <source>
        <dbReference type="Proteomes" id="UP000295444"/>
    </source>
</evidence>
<name>A0A4R6SIX5_LABRH</name>
<dbReference type="Proteomes" id="UP000295444">
    <property type="component" value="Unassembled WGS sequence"/>
</dbReference>
<feature type="transmembrane region" description="Helical" evidence="1">
    <location>
        <begin position="69"/>
        <end position="89"/>
    </location>
</feature>